<accession>A0A5B2XKV8</accession>
<protein>
    <submittedName>
        <fullName evidence="2">Uncharacterized protein</fullName>
    </submittedName>
</protein>
<name>A0A5B2XKV8_9PSEU</name>
<reference evidence="2 3" key="2">
    <citation type="submission" date="2019-09" db="EMBL/GenBank/DDBJ databases">
        <authorList>
            <person name="Jin C."/>
        </authorList>
    </citation>
    <scope>NUCLEOTIDE SEQUENCE [LARGE SCALE GENOMIC DNA]</scope>
    <source>
        <strain evidence="2 3">AN110305</strain>
    </source>
</reference>
<evidence type="ECO:0000256" key="1">
    <source>
        <dbReference type="SAM" id="MobiDB-lite"/>
    </source>
</evidence>
<dbReference type="AlphaFoldDB" id="A0A5B2XKV8"/>
<proteinExistence type="predicted"/>
<dbReference type="Proteomes" id="UP000323454">
    <property type="component" value="Unassembled WGS sequence"/>
</dbReference>
<reference evidence="2 3" key="1">
    <citation type="submission" date="2019-09" db="EMBL/GenBank/DDBJ databases">
        <title>Goodfellowia gen. nov., a new genus of the Pseudonocardineae related to Actinoalloteichus, containing Goodfellowia coeruleoviolacea gen. nov., comb. nov. gen. nov., comb. nov.</title>
        <authorList>
            <person name="Labeda D."/>
        </authorList>
    </citation>
    <scope>NUCLEOTIDE SEQUENCE [LARGE SCALE GENOMIC DNA]</scope>
    <source>
        <strain evidence="2 3">AN110305</strain>
    </source>
</reference>
<comment type="caution">
    <text evidence="2">The sequence shown here is derived from an EMBL/GenBank/DDBJ whole genome shotgun (WGS) entry which is preliminary data.</text>
</comment>
<dbReference type="EMBL" id="VUOB01000015">
    <property type="protein sequence ID" value="KAA2263745.1"/>
    <property type="molecule type" value="Genomic_DNA"/>
</dbReference>
<evidence type="ECO:0000313" key="2">
    <source>
        <dbReference type="EMBL" id="KAA2263745.1"/>
    </source>
</evidence>
<feature type="region of interest" description="Disordered" evidence="1">
    <location>
        <begin position="137"/>
        <end position="174"/>
    </location>
</feature>
<feature type="region of interest" description="Disordered" evidence="1">
    <location>
        <begin position="202"/>
        <end position="243"/>
    </location>
</feature>
<organism evidence="2 3">
    <name type="scientific">Solihabitans fulvus</name>
    <dbReference type="NCBI Taxonomy" id="1892852"/>
    <lineage>
        <taxon>Bacteria</taxon>
        <taxon>Bacillati</taxon>
        <taxon>Actinomycetota</taxon>
        <taxon>Actinomycetes</taxon>
        <taxon>Pseudonocardiales</taxon>
        <taxon>Pseudonocardiaceae</taxon>
        <taxon>Solihabitans</taxon>
    </lineage>
</organism>
<evidence type="ECO:0000313" key="3">
    <source>
        <dbReference type="Proteomes" id="UP000323454"/>
    </source>
</evidence>
<gene>
    <name evidence="2" type="ORF">F0L68_09695</name>
</gene>
<dbReference type="SUPFAM" id="SSF58113">
    <property type="entry name" value="Apolipoprotein A-I"/>
    <property type="match status" value="1"/>
</dbReference>
<sequence>MTRAGESVGKAVGTGLRAVRRGAVRAGHAGAEVTAQVAAKAEHKLAEHGVAPEQLRDTLVDKADEVGKTTRRARKELAKQGTRLAKKGDRKRAELLAKAEDIRDEVLHAADRARAESTDRAGDLRAKAIGRAKDLRAEAKDRARDIRSEAKGRAKDVRKAAKQAGKDYRAEQPKGRRRWPWVLGLVATAAAAGYVVLSRRPQEVHLHDDEQQPTQPTSHNHDSAHRGATAQETQHASNGRAAH</sequence>
<keyword evidence="3" id="KW-1185">Reference proteome</keyword>
<dbReference type="Gene3D" id="1.20.120.20">
    <property type="entry name" value="Apolipoprotein"/>
    <property type="match status" value="1"/>
</dbReference>